<feature type="transmembrane region" description="Helical" evidence="19">
    <location>
        <begin position="6"/>
        <end position="29"/>
    </location>
</feature>
<comment type="function">
    <text evidence="1">Core subunit of the mitochondrial membrane respiratory chain NADH dehydrogenase (Complex I) that is believed to belong to the minimal assembly required for catalysis. Complex I functions in the transfer of electrons from NADH to the respiratory chain. The immediate electron acceptor for the enzyme is believed to be ubiquinone.</text>
</comment>
<evidence type="ECO:0000256" key="11">
    <source>
        <dbReference type="ARBA" id="ARBA00022982"/>
    </source>
</evidence>
<evidence type="ECO:0000256" key="19">
    <source>
        <dbReference type="SAM" id="Phobius"/>
    </source>
</evidence>
<dbReference type="GO" id="GO:0005743">
    <property type="term" value="C:mitochondrial inner membrane"/>
    <property type="evidence" value="ECO:0007669"/>
    <property type="project" value="UniProtKB-SubCell"/>
</dbReference>
<keyword evidence="10" id="KW-1278">Translocase</keyword>
<evidence type="ECO:0000256" key="9">
    <source>
        <dbReference type="ARBA" id="ARBA00022792"/>
    </source>
</evidence>
<keyword evidence="9" id="KW-0999">Mitochondrion inner membrane</keyword>
<sequence>MNLLIYFMLMTMSMLSINTTNLFFLWMFLEISSMSFMIYLNINSIKIYSIMYFLISSMSSILILISILTQYHLMNINYLLMFSLWLKLGMFPLNNWMNFMMKNINYISLIPLLTLMKMIPLMMFIYFIKLNFYILTLLLLMMLPPVIFSFNTSSYTLLMNYSSMYNMPLILIFSFFNLSLMMIYMMTYMIITMYLLLILNSYSLYYKNSLNLNIYKNNFFINLMMFMYAQLPPFSTFVIKWNLINYILKINNNLTLMLMLIIFCSLMMTFNYLNFNNYNYYLNYMKINHKINIKKNNIKLNMLLNISFINFTMMFMYMFME</sequence>
<evidence type="ECO:0000256" key="16">
    <source>
        <dbReference type="ARBA" id="ARBA00023136"/>
    </source>
</evidence>
<comment type="subcellular location">
    <subcellularLocation>
        <location evidence="2">Mitochondrion inner membrane</location>
        <topology evidence="2">Multi-pass membrane protein</topology>
    </subcellularLocation>
</comment>
<evidence type="ECO:0000313" key="20">
    <source>
        <dbReference type="EMBL" id="ALO64505.1"/>
    </source>
</evidence>
<accession>A0A0S2LSV8</accession>
<evidence type="ECO:0000256" key="2">
    <source>
        <dbReference type="ARBA" id="ARBA00004448"/>
    </source>
</evidence>
<proteinExistence type="inferred from homology"/>
<evidence type="ECO:0000256" key="1">
    <source>
        <dbReference type="ARBA" id="ARBA00003257"/>
    </source>
</evidence>
<gene>
    <name evidence="20" type="primary">ND2</name>
</gene>
<feature type="transmembrane region" description="Helical" evidence="19">
    <location>
        <begin position="170"/>
        <end position="199"/>
    </location>
</feature>
<dbReference type="PANTHER" id="PTHR46552:SF1">
    <property type="entry name" value="NADH-UBIQUINONE OXIDOREDUCTASE CHAIN 2"/>
    <property type="match status" value="1"/>
</dbReference>
<keyword evidence="13" id="KW-0520">NAD</keyword>
<name>A0A0S2LSV8_9HYME</name>
<dbReference type="AlphaFoldDB" id="A0A0S2LSV8"/>
<keyword evidence="6" id="KW-0813">Transport</keyword>
<dbReference type="InterPro" id="IPR050175">
    <property type="entry name" value="Complex_I_Subunit_2"/>
</dbReference>
<evidence type="ECO:0000256" key="7">
    <source>
        <dbReference type="ARBA" id="ARBA00022660"/>
    </source>
</evidence>
<evidence type="ECO:0000256" key="6">
    <source>
        <dbReference type="ARBA" id="ARBA00022448"/>
    </source>
</evidence>
<dbReference type="EC" id="7.1.1.2" evidence="4"/>
<evidence type="ECO:0000256" key="8">
    <source>
        <dbReference type="ARBA" id="ARBA00022692"/>
    </source>
</evidence>
<dbReference type="GO" id="GO:0008137">
    <property type="term" value="F:NADH dehydrogenase (ubiquinone) activity"/>
    <property type="evidence" value="ECO:0007669"/>
    <property type="project" value="UniProtKB-EC"/>
</dbReference>
<evidence type="ECO:0000256" key="12">
    <source>
        <dbReference type="ARBA" id="ARBA00022989"/>
    </source>
</evidence>
<feature type="transmembrane region" description="Helical" evidence="19">
    <location>
        <begin position="106"/>
        <end position="128"/>
    </location>
</feature>
<comment type="similarity">
    <text evidence="3">Belongs to the complex I subunit 2 family.</text>
</comment>
<keyword evidence="12 19" id="KW-1133">Transmembrane helix</keyword>
<organism evidence="20">
    <name type="scientific">Lasioglossum minutissimum</name>
    <dbReference type="NCBI Taxonomy" id="1039846"/>
    <lineage>
        <taxon>Eukaryota</taxon>
        <taxon>Metazoa</taxon>
        <taxon>Ecdysozoa</taxon>
        <taxon>Arthropoda</taxon>
        <taxon>Hexapoda</taxon>
        <taxon>Insecta</taxon>
        <taxon>Pterygota</taxon>
        <taxon>Neoptera</taxon>
        <taxon>Endopterygota</taxon>
        <taxon>Hymenoptera</taxon>
        <taxon>Apocrita</taxon>
        <taxon>Aculeata</taxon>
        <taxon>Apoidea</taxon>
        <taxon>Anthophila</taxon>
        <taxon>Halictidae</taxon>
        <taxon>Halictinae</taxon>
        <taxon>Halictini</taxon>
        <taxon>Lasioglossum</taxon>
        <taxon>Dialictus</taxon>
    </lineage>
</organism>
<evidence type="ECO:0000256" key="5">
    <source>
        <dbReference type="ARBA" id="ARBA00021008"/>
    </source>
</evidence>
<feature type="transmembrane region" description="Helical" evidence="19">
    <location>
        <begin position="134"/>
        <end position="158"/>
    </location>
</feature>
<keyword evidence="15 20" id="KW-0496">Mitochondrion</keyword>
<keyword evidence="14" id="KW-0830">Ubiquinone</keyword>
<evidence type="ECO:0000256" key="13">
    <source>
        <dbReference type="ARBA" id="ARBA00023027"/>
    </source>
</evidence>
<evidence type="ECO:0000256" key="4">
    <source>
        <dbReference type="ARBA" id="ARBA00012944"/>
    </source>
</evidence>
<keyword evidence="16 19" id="KW-0472">Membrane</keyword>
<evidence type="ECO:0000256" key="18">
    <source>
        <dbReference type="ARBA" id="ARBA00049551"/>
    </source>
</evidence>
<feature type="transmembrane region" description="Helical" evidence="19">
    <location>
        <begin position="219"/>
        <end position="241"/>
    </location>
</feature>
<feature type="transmembrane region" description="Helical" evidence="19">
    <location>
        <begin position="75"/>
        <end position="94"/>
    </location>
</feature>
<comment type="catalytic activity">
    <reaction evidence="18">
        <text>a ubiquinone + NADH + 5 H(+)(in) = a ubiquinol + NAD(+) + 4 H(+)(out)</text>
        <dbReference type="Rhea" id="RHEA:29091"/>
        <dbReference type="Rhea" id="RHEA-COMP:9565"/>
        <dbReference type="Rhea" id="RHEA-COMP:9566"/>
        <dbReference type="ChEBI" id="CHEBI:15378"/>
        <dbReference type="ChEBI" id="CHEBI:16389"/>
        <dbReference type="ChEBI" id="CHEBI:17976"/>
        <dbReference type="ChEBI" id="CHEBI:57540"/>
        <dbReference type="ChEBI" id="CHEBI:57945"/>
        <dbReference type="EC" id="7.1.1.2"/>
    </reaction>
</comment>
<feature type="transmembrane region" description="Helical" evidence="19">
    <location>
        <begin position="302"/>
        <end position="320"/>
    </location>
</feature>
<reference evidence="20" key="1">
    <citation type="submission" date="2015-06" db="EMBL/GenBank/DDBJ databases">
        <title>High-throughput detection of wild bee species with mitogenome skimming and resequencing (mt-S/R).</title>
        <authorList>
            <person name="Tang M."/>
            <person name="Hardman C."/>
            <person name="Ji Y."/>
            <person name="Meng G."/>
            <person name="Liu S."/>
            <person name="Tan M."/>
            <person name="Yang S."/>
            <person name="Yang C."/>
            <person name="Moss E."/>
            <person name="Nevard T."/>
            <person name="Potts S.G."/>
            <person name="Zhou X."/>
            <person name="Yu D.W."/>
        </authorList>
    </citation>
    <scope>NUCLEOTIDE SEQUENCE</scope>
</reference>
<evidence type="ECO:0000256" key="15">
    <source>
        <dbReference type="ARBA" id="ARBA00023128"/>
    </source>
</evidence>
<feature type="transmembrane region" description="Helical" evidence="19">
    <location>
        <begin position="253"/>
        <end position="273"/>
    </location>
</feature>
<evidence type="ECO:0000256" key="14">
    <source>
        <dbReference type="ARBA" id="ARBA00023075"/>
    </source>
</evidence>
<geneLocation type="mitochondrion" evidence="20"/>
<keyword evidence="8 19" id="KW-0812">Transmembrane</keyword>
<dbReference type="PANTHER" id="PTHR46552">
    <property type="entry name" value="NADH-UBIQUINONE OXIDOREDUCTASE CHAIN 2"/>
    <property type="match status" value="1"/>
</dbReference>
<protein>
    <recommendedName>
        <fullName evidence="5">NADH-ubiquinone oxidoreductase chain 2</fullName>
        <ecNumber evidence="4">7.1.1.2</ecNumber>
    </recommendedName>
    <alternativeName>
        <fullName evidence="17">NADH dehydrogenase subunit 2</fullName>
    </alternativeName>
</protein>
<keyword evidence="7" id="KW-0679">Respiratory chain</keyword>
<keyword evidence="11" id="KW-0249">Electron transport</keyword>
<evidence type="ECO:0000256" key="3">
    <source>
        <dbReference type="ARBA" id="ARBA00007012"/>
    </source>
</evidence>
<evidence type="ECO:0000256" key="10">
    <source>
        <dbReference type="ARBA" id="ARBA00022967"/>
    </source>
</evidence>
<dbReference type="GO" id="GO:0006120">
    <property type="term" value="P:mitochondrial electron transport, NADH to ubiquinone"/>
    <property type="evidence" value="ECO:0007669"/>
    <property type="project" value="TreeGrafter"/>
</dbReference>
<evidence type="ECO:0000256" key="17">
    <source>
        <dbReference type="ARBA" id="ARBA00031028"/>
    </source>
</evidence>
<dbReference type="EMBL" id="KT164626">
    <property type="protein sequence ID" value="ALO64505.1"/>
    <property type="molecule type" value="Genomic_DNA"/>
</dbReference>
<feature type="transmembrane region" description="Helical" evidence="19">
    <location>
        <begin position="50"/>
        <end position="69"/>
    </location>
</feature>